<feature type="region of interest" description="Disordered" evidence="2">
    <location>
        <begin position="252"/>
        <end position="271"/>
    </location>
</feature>
<evidence type="ECO:0000256" key="2">
    <source>
        <dbReference type="SAM" id="MobiDB-lite"/>
    </source>
</evidence>
<accession>A4S981</accession>
<keyword evidence="1" id="KW-0694">RNA-binding</keyword>
<dbReference type="InterPro" id="IPR001623">
    <property type="entry name" value="DnaJ_domain"/>
</dbReference>
<feature type="transmembrane region" description="Helical" evidence="3">
    <location>
        <begin position="434"/>
        <end position="456"/>
    </location>
</feature>
<sequence>MEEALRKRRRLEAARRLLGVKRGNRDEDANEGRDAGDEGLDGVDSLDAYMAREVDPEVERRRRAEATAAAEAKRRRAMEIAEAKARGERVRAREDVVMLERAEAEAEATVTPDEVIEIPSGKVKLLIGAGGCNVKEVMRKSKAMVQVLKSEGAMNEGFSGMDIHAANAAARVATQRMLDAITASVAVGEDVGEEDAGEGDDVLAPKDKASNATKTKTTTDAPAMTKIMINGSEEARTMAKRLIEELFQRAVEEKRERRGEDRERKKEQRARERRMYHLRHVADYERLEVPLGAPKDDVKSAYRKLAVRWHPDKHPEGPARVAAAERFAVIQASYNNLMTTDEEQGMMGSIAHTSTQSKSAKPPPNVVEARKALETRAEFERALKAQMAATEAAAARRAINIASVCLVALTAKYIKNVVDPVTAKDLLEPIHAMRSYMAGVCVAVVAFHVISLFTLLYKTTKKGGVTPWYGFVLGGTFYMIFIMIGQGLFAGAFHPNFAAIHDYQVSQNNPGIYGKTESDRSKALEGLSYTSAALFSVSFLILLFYRDTICGATVPREVASAPPPVASSTRSKSKKGAFRATQLSDNAASPSHSVVEMGERSDGGSSLRFGADRFAAS</sequence>
<dbReference type="InterPro" id="IPR004088">
    <property type="entry name" value="KH_dom_type_1"/>
</dbReference>
<evidence type="ECO:0000313" key="6">
    <source>
        <dbReference type="Proteomes" id="UP000001568"/>
    </source>
</evidence>
<reference evidence="5 6" key="1">
    <citation type="journal article" date="2007" name="Proc. Natl. Acad. Sci. U.S.A.">
        <title>The tiny eukaryote Ostreococcus provides genomic insights into the paradox of plankton speciation.</title>
        <authorList>
            <person name="Palenik B."/>
            <person name="Grimwood J."/>
            <person name="Aerts A."/>
            <person name="Rouze P."/>
            <person name="Salamov A."/>
            <person name="Putnam N."/>
            <person name="Dupont C."/>
            <person name="Jorgensen R."/>
            <person name="Derelle E."/>
            <person name="Rombauts S."/>
            <person name="Zhou K."/>
            <person name="Otillar R."/>
            <person name="Merchant S.S."/>
            <person name="Podell S."/>
            <person name="Gaasterland T."/>
            <person name="Napoli C."/>
            <person name="Gendler K."/>
            <person name="Manuell A."/>
            <person name="Tai V."/>
            <person name="Vallon O."/>
            <person name="Piganeau G."/>
            <person name="Jancek S."/>
            <person name="Heijde M."/>
            <person name="Jabbari K."/>
            <person name="Bowler C."/>
            <person name="Lohr M."/>
            <person name="Robbens S."/>
            <person name="Werner G."/>
            <person name="Dubchak I."/>
            <person name="Pazour G.J."/>
            <person name="Ren Q."/>
            <person name="Paulsen I."/>
            <person name="Delwiche C."/>
            <person name="Schmutz J."/>
            <person name="Rokhsar D."/>
            <person name="Van de Peer Y."/>
            <person name="Moreau H."/>
            <person name="Grigoriev I.V."/>
        </authorList>
    </citation>
    <scope>NUCLEOTIDE SEQUENCE [LARGE SCALE GENOMIC DNA]</scope>
    <source>
        <strain evidence="5 6">CCE9901</strain>
    </source>
</reference>
<evidence type="ECO:0000256" key="3">
    <source>
        <dbReference type="SAM" id="Phobius"/>
    </source>
</evidence>
<feature type="compositionally biased region" description="Polar residues" evidence="2">
    <location>
        <begin position="581"/>
        <end position="592"/>
    </location>
</feature>
<feature type="transmembrane region" description="Helical" evidence="3">
    <location>
        <begin position="468"/>
        <end position="489"/>
    </location>
</feature>
<dbReference type="PROSITE" id="PS50076">
    <property type="entry name" value="DNAJ_2"/>
    <property type="match status" value="1"/>
</dbReference>
<dbReference type="InterPro" id="IPR050817">
    <property type="entry name" value="DjlA_DnaK_co-chaperone"/>
</dbReference>
<dbReference type="PRINTS" id="PR00625">
    <property type="entry name" value="JDOMAIN"/>
</dbReference>
<keyword evidence="6" id="KW-1185">Reference proteome</keyword>
<dbReference type="EMBL" id="CP000596">
    <property type="protein sequence ID" value="ABP00184.1"/>
    <property type="molecule type" value="Genomic_DNA"/>
</dbReference>
<dbReference type="Gene3D" id="3.30.1370.10">
    <property type="entry name" value="K Homology domain, type 1"/>
    <property type="match status" value="1"/>
</dbReference>
<dbReference type="AlphaFoldDB" id="A4S981"/>
<evidence type="ECO:0000256" key="1">
    <source>
        <dbReference type="PROSITE-ProRule" id="PRU00117"/>
    </source>
</evidence>
<keyword evidence="3" id="KW-1133">Transmembrane helix</keyword>
<dbReference type="CDD" id="cd06257">
    <property type="entry name" value="DnaJ"/>
    <property type="match status" value="1"/>
</dbReference>
<feature type="transmembrane region" description="Helical" evidence="3">
    <location>
        <begin position="526"/>
        <end position="545"/>
    </location>
</feature>
<dbReference type="Gramene" id="ABP00184">
    <property type="protein sequence ID" value="ABP00184"/>
    <property type="gene ID" value="OSTLU_18546"/>
</dbReference>
<feature type="region of interest" description="Disordered" evidence="2">
    <location>
        <begin position="559"/>
        <end position="617"/>
    </location>
</feature>
<dbReference type="GO" id="GO:0003723">
    <property type="term" value="F:RNA binding"/>
    <property type="evidence" value="ECO:0007669"/>
    <property type="project" value="UniProtKB-UniRule"/>
</dbReference>
<dbReference type="InterPro" id="IPR004087">
    <property type="entry name" value="KH_dom"/>
</dbReference>
<dbReference type="CDD" id="cd00105">
    <property type="entry name" value="KH-I"/>
    <property type="match status" value="1"/>
</dbReference>
<dbReference type="HOGENOM" id="CLU_443060_0_0_1"/>
<feature type="compositionally biased region" description="Acidic residues" evidence="2">
    <location>
        <begin position="192"/>
        <end position="201"/>
    </location>
</feature>
<dbReference type="Pfam" id="PF00226">
    <property type="entry name" value="DnaJ"/>
    <property type="match status" value="1"/>
</dbReference>
<dbReference type="STRING" id="436017.A4S981"/>
<dbReference type="Proteomes" id="UP000001568">
    <property type="component" value="Chromosome 16"/>
</dbReference>
<dbReference type="PANTHER" id="PTHR24074">
    <property type="entry name" value="CO-CHAPERONE PROTEIN DJLA"/>
    <property type="match status" value="1"/>
</dbReference>
<dbReference type="Pfam" id="PF00013">
    <property type="entry name" value="KH_1"/>
    <property type="match status" value="1"/>
</dbReference>
<dbReference type="SUPFAM" id="SSF46565">
    <property type="entry name" value="Chaperone J-domain"/>
    <property type="match status" value="1"/>
</dbReference>
<dbReference type="Gene3D" id="1.10.287.110">
    <property type="entry name" value="DnaJ domain"/>
    <property type="match status" value="1"/>
</dbReference>
<dbReference type="SUPFAM" id="SSF54791">
    <property type="entry name" value="Eukaryotic type KH-domain (KH-domain type I)"/>
    <property type="match status" value="1"/>
</dbReference>
<gene>
    <name evidence="5" type="ORF">OSTLU_18546</name>
</gene>
<dbReference type="GeneID" id="5006057"/>
<dbReference type="SMART" id="SM00322">
    <property type="entry name" value="KH"/>
    <property type="match status" value="1"/>
</dbReference>
<evidence type="ECO:0000259" key="4">
    <source>
        <dbReference type="PROSITE" id="PS50076"/>
    </source>
</evidence>
<keyword evidence="3" id="KW-0812">Transmembrane</keyword>
<feature type="region of interest" description="Disordered" evidence="2">
    <location>
        <begin position="192"/>
        <end position="217"/>
    </location>
</feature>
<dbReference type="KEGG" id="olu:OSTLU_18546"/>
<dbReference type="OrthoDB" id="10250354at2759"/>
<dbReference type="InterPro" id="IPR036869">
    <property type="entry name" value="J_dom_sf"/>
</dbReference>
<organism evidence="5 6">
    <name type="scientific">Ostreococcus lucimarinus (strain CCE9901)</name>
    <dbReference type="NCBI Taxonomy" id="436017"/>
    <lineage>
        <taxon>Eukaryota</taxon>
        <taxon>Viridiplantae</taxon>
        <taxon>Chlorophyta</taxon>
        <taxon>Mamiellophyceae</taxon>
        <taxon>Mamiellales</taxon>
        <taxon>Bathycoccaceae</taxon>
        <taxon>Ostreococcus</taxon>
    </lineage>
</organism>
<dbReference type="PROSITE" id="PS50084">
    <property type="entry name" value="KH_TYPE_1"/>
    <property type="match status" value="1"/>
</dbReference>
<feature type="compositionally biased region" description="Basic and acidic residues" evidence="2">
    <location>
        <begin position="23"/>
        <end position="36"/>
    </location>
</feature>
<proteinExistence type="predicted"/>
<dbReference type="SMART" id="SM00271">
    <property type="entry name" value="DnaJ"/>
    <property type="match status" value="1"/>
</dbReference>
<dbReference type="eggNOG" id="KOG0714">
    <property type="taxonomic scope" value="Eukaryota"/>
</dbReference>
<keyword evidence="3" id="KW-0472">Membrane</keyword>
<protein>
    <recommendedName>
        <fullName evidence="4">J domain-containing protein</fullName>
    </recommendedName>
</protein>
<feature type="region of interest" description="Disordered" evidence="2">
    <location>
        <begin position="19"/>
        <end position="54"/>
    </location>
</feature>
<feature type="domain" description="J" evidence="4">
    <location>
        <begin position="282"/>
        <end position="342"/>
    </location>
</feature>
<dbReference type="RefSeq" id="XP_001421890.1">
    <property type="nucleotide sequence ID" value="XM_001421853.1"/>
</dbReference>
<evidence type="ECO:0000313" key="5">
    <source>
        <dbReference type="EMBL" id="ABP00184.1"/>
    </source>
</evidence>
<dbReference type="InterPro" id="IPR036612">
    <property type="entry name" value="KH_dom_type_1_sf"/>
</dbReference>
<name>A4S981_OSTLU</name>